<dbReference type="InterPro" id="IPR039417">
    <property type="entry name" value="Peptidase_C1A_papain-like"/>
</dbReference>
<dbReference type="SUPFAM" id="SSF54001">
    <property type="entry name" value="Cysteine proteinases"/>
    <property type="match status" value="1"/>
</dbReference>
<comment type="caution">
    <text evidence="6">The sequence shown here is derived from an EMBL/GenBank/DDBJ whole genome shotgun (WGS) entry which is preliminary data.</text>
</comment>
<dbReference type="SMART" id="SM00645">
    <property type="entry name" value="Pept_C1"/>
    <property type="match status" value="1"/>
</dbReference>
<dbReference type="PROSITE" id="PS00139">
    <property type="entry name" value="THIOL_PROTEASE_CYS"/>
    <property type="match status" value="1"/>
</dbReference>
<feature type="signal peptide" evidence="4">
    <location>
        <begin position="1"/>
        <end position="23"/>
    </location>
</feature>
<gene>
    <name evidence="6" type="ORF">PCOR1329_LOCUS67095</name>
</gene>
<dbReference type="InterPro" id="IPR013201">
    <property type="entry name" value="Prot_inhib_I29"/>
</dbReference>
<sequence>MSARSMRAAAALGALLGAGAARAAPLQGERDLSSYTFEQYHREFPERRWSALAAGWTAQVGELRQGIFEANLAAMRAHNADPNKTWFAAPNEFTDWTNDEFRAARTSRPSGGGGGEAAVGAAAAAPGAALPAGLPDSVDWRSKGVVTPVKNQGGCGSCWAFSAVETLESFLAIGEGATEAPVLSEQQVVSCMANPEGCGGSGGCAGATQGQAFNYTSGVGLSLESDYPYRGSGGCSASKTKPYAKNDGFVKLKVNDYTDLMTAVATKGPIAISLAAGSFGWQLYGGGVFGGRGKLSGCGYDQDHGVQLVGYGTDSGKDYWLVRNSWGKGWGEQGYIRIMRYGDGKEPCGTDETPQDGEACRGDTKPRTYCGLCGILGSSTYPTGARKVHSSASTGILV</sequence>
<dbReference type="InterPro" id="IPR025661">
    <property type="entry name" value="Pept_asp_AS"/>
</dbReference>
<dbReference type="PANTHER" id="PTHR12411">
    <property type="entry name" value="CYSTEINE PROTEASE FAMILY C1-RELATED"/>
    <property type="match status" value="1"/>
</dbReference>
<feature type="domain" description="Peptidase C1A papain C-terminal" evidence="5">
    <location>
        <begin position="134"/>
        <end position="358"/>
    </location>
</feature>
<dbReference type="EMBL" id="CAUYUJ010018677">
    <property type="protein sequence ID" value="CAK0885484.1"/>
    <property type="molecule type" value="Genomic_DNA"/>
</dbReference>
<name>A0ABN9WGF3_9DINO</name>
<keyword evidence="2" id="KW-0865">Zymogen</keyword>
<dbReference type="InterPro" id="IPR038765">
    <property type="entry name" value="Papain-like_cys_pep_sf"/>
</dbReference>
<feature type="chain" id="PRO_5045828279" description="Peptidase C1A papain C-terminal domain-containing protein" evidence="4">
    <location>
        <begin position="24"/>
        <end position="398"/>
    </location>
</feature>
<dbReference type="InterPro" id="IPR000169">
    <property type="entry name" value="Pept_cys_AS"/>
</dbReference>
<dbReference type="CDD" id="cd02248">
    <property type="entry name" value="Peptidase_C1A"/>
    <property type="match status" value="1"/>
</dbReference>
<evidence type="ECO:0000256" key="2">
    <source>
        <dbReference type="ARBA" id="ARBA00023145"/>
    </source>
</evidence>
<proteinExistence type="inferred from homology"/>
<accession>A0ABN9WGF3</accession>
<dbReference type="Pfam" id="PF08246">
    <property type="entry name" value="Inhibitor_I29"/>
    <property type="match status" value="1"/>
</dbReference>
<dbReference type="PRINTS" id="PR00705">
    <property type="entry name" value="PAPAIN"/>
</dbReference>
<comment type="similarity">
    <text evidence="1">Belongs to the peptidase C1 family.</text>
</comment>
<protein>
    <recommendedName>
        <fullName evidence="5">Peptidase C1A papain C-terminal domain-containing protein</fullName>
    </recommendedName>
</protein>
<dbReference type="PROSITE" id="PS00640">
    <property type="entry name" value="THIOL_PROTEASE_ASN"/>
    <property type="match status" value="1"/>
</dbReference>
<evidence type="ECO:0000313" key="6">
    <source>
        <dbReference type="EMBL" id="CAK0885484.1"/>
    </source>
</evidence>
<dbReference type="Proteomes" id="UP001189429">
    <property type="component" value="Unassembled WGS sequence"/>
</dbReference>
<evidence type="ECO:0000256" key="4">
    <source>
        <dbReference type="SAM" id="SignalP"/>
    </source>
</evidence>
<dbReference type="Gene3D" id="3.90.70.10">
    <property type="entry name" value="Cysteine proteinases"/>
    <property type="match status" value="1"/>
</dbReference>
<reference evidence="6" key="1">
    <citation type="submission" date="2023-10" db="EMBL/GenBank/DDBJ databases">
        <authorList>
            <person name="Chen Y."/>
            <person name="Shah S."/>
            <person name="Dougan E. K."/>
            <person name="Thang M."/>
            <person name="Chan C."/>
        </authorList>
    </citation>
    <scope>NUCLEOTIDE SEQUENCE [LARGE SCALE GENOMIC DNA]</scope>
</reference>
<dbReference type="Pfam" id="PF00112">
    <property type="entry name" value="Peptidase_C1"/>
    <property type="match status" value="1"/>
</dbReference>
<keyword evidence="4" id="KW-0732">Signal</keyword>
<dbReference type="InterPro" id="IPR013128">
    <property type="entry name" value="Peptidase_C1A"/>
</dbReference>
<dbReference type="InterPro" id="IPR000668">
    <property type="entry name" value="Peptidase_C1A_C"/>
</dbReference>
<evidence type="ECO:0000313" key="7">
    <source>
        <dbReference type="Proteomes" id="UP001189429"/>
    </source>
</evidence>
<evidence type="ECO:0000256" key="3">
    <source>
        <dbReference type="ARBA" id="ARBA00023157"/>
    </source>
</evidence>
<organism evidence="6 7">
    <name type="scientific">Prorocentrum cordatum</name>
    <dbReference type="NCBI Taxonomy" id="2364126"/>
    <lineage>
        <taxon>Eukaryota</taxon>
        <taxon>Sar</taxon>
        <taxon>Alveolata</taxon>
        <taxon>Dinophyceae</taxon>
        <taxon>Prorocentrales</taxon>
        <taxon>Prorocentraceae</taxon>
        <taxon>Prorocentrum</taxon>
    </lineage>
</organism>
<keyword evidence="3" id="KW-1015">Disulfide bond</keyword>
<keyword evidence="7" id="KW-1185">Reference proteome</keyword>
<evidence type="ECO:0000259" key="5">
    <source>
        <dbReference type="SMART" id="SM00645"/>
    </source>
</evidence>
<evidence type="ECO:0000256" key="1">
    <source>
        <dbReference type="ARBA" id="ARBA00008455"/>
    </source>
</evidence>